<name>A0ABY2XN46_9GAMM</name>
<keyword evidence="4" id="KW-1185">Reference proteome</keyword>
<dbReference type="InterPro" id="IPR012373">
    <property type="entry name" value="Ferrdict_sens_TM"/>
</dbReference>
<organism evidence="3 4">
    <name type="scientific">Alloalcanivorax gelatiniphagus</name>
    <dbReference type="NCBI Taxonomy" id="1194167"/>
    <lineage>
        <taxon>Bacteria</taxon>
        <taxon>Pseudomonadati</taxon>
        <taxon>Pseudomonadota</taxon>
        <taxon>Gammaproteobacteria</taxon>
        <taxon>Oceanospirillales</taxon>
        <taxon>Alcanivoracaceae</taxon>
        <taxon>Alloalcanivorax</taxon>
    </lineage>
</organism>
<dbReference type="PANTHER" id="PTHR30273:SF2">
    <property type="entry name" value="PROTEIN FECR"/>
    <property type="match status" value="1"/>
</dbReference>
<evidence type="ECO:0000313" key="4">
    <source>
        <dbReference type="Proteomes" id="UP000739180"/>
    </source>
</evidence>
<gene>
    <name evidence="3" type="ORF">FGS76_06160</name>
</gene>
<dbReference type="Proteomes" id="UP000739180">
    <property type="component" value="Unassembled WGS sequence"/>
</dbReference>
<feature type="domain" description="FecR N-terminal" evidence="2">
    <location>
        <begin position="12"/>
        <end position="54"/>
    </location>
</feature>
<dbReference type="InterPro" id="IPR032623">
    <property type="entry name" value="FecR_N"/>
</dbReference>
<proteinExistence type="predicted"/>
<dbReference type="EMBL" id="VCQT01000022">
    <property type="protein sequence ID" value="TMW13800.1"/>
    <property type="molecule type" value="Genomic_DNA"/>
</dbReference>
<dbReference type="InterPro" id="IPR006860">
    <property type="entry name" value="FecR"/>
</dbReference>
<dbReference type="Pfam" id="PF04773">
    <property type="entry name" value="FecR"/>
    <property type="match status" value="1"/>
</dbReference>
<reference evidence="3 4" key="1">
    <citation type="submission" date="2019-05" db="EMBL/GenBank/DDBJ databases">
        <title>Genome of Alcanivorax gelatiniphagus, an oil degrading marine bacteria.</title>
        <authorList>
            <person name="Kwon K.K."/>
        </authorList>
    </citation>
    <scope>NUCLEOTIDE SEQUENCE [LARGE SCALE GENOMIC DNA]</scope>
    <source>
        <strain evidence="3 4">MEBiC 08158</strain>
    </source>
</reference>
<evidence type="ECO:0000259" key="1">
    <source>
        <dbReference type="Pfam" id="PF04773"/>
    </source>
</evidence>
<dbReference type="Gene3D" id="2.60.120.1440">
    <property type="match status" value="1"/>
</dbReference>
<accession>A0ABY2XN46</accession>
<evidence type="ECO:0000259" key="2">
    <source>
        <dbReference type="Pfam" id="PF16220"/>
    </source>
</evidence>
<protein>
    <submittedName>
        <fullName evidence="3">DUF4880 domain-containing protein</fullName>
    </submittedName>
</protein>
<comment type="caution">
    <text evidence="3">The sequence shown here is derived from an EMBL/GenBank/DDBJ whole genome shotgun (WGS) entry which is preliminary data.</text>
</comment>
<evidence type="ECO:0000313" key="3">
    <source>
        <dbReference type="EMBL" id="TMW13800.1"/>
    </source>
</evidence>
<dbReference type="Pfam" id="PF16220">
    <property type="entry name" value="DUF4880"/>
    <property type="match status" value="1"/>
</dbReference>
<dbReference type="PANTHER" id="PTHR30273">
    <property type="entry name" value="PERIPLASMIC SIGNAL SENSOR AND SIGMA FACTOR ACTIVATOR FECR-RELATED"/>
    <property type="match status" value="1"/>
</dbReference>
<feature type="domain" description="FecR protein" evidence="1">
    <location>
        <begin position="109"/>
        <end position="202"/>
    </location>
</feature>
<dbReference type="PIRSF" id="PIRSF018266">
    <property type="entry name" value="FecR"/>
    <property type="match status" value="1"/>
</dbReference>
<sequence>MMGEPLSRAVAEQAASWHVDLLDEPADPSRRDAHQRWLAQSDEHRRAWARLEKLQGRLEQAPAGVARATLNQARTSRRRMIKGLAVLLVAGGAGLGWQRSDQYQALTARYRTGTGEQRSLYLADGGELVLNTDSSVDVDYGAGARRVILHHGEILVTTAPDPQGRPFTVDTRHGSVLALGTRFSVYSDDVRAQVGVMEKAVEIRPTDNGQPPLRLEVGQQADFSHRRVGQARPLNADALAWRNGLLVASDWRLEAFLTELSRYRPGRLVCDQQVADLRLSGAFNLTDTDVVLENLTQTLPVRLTYFTRYWVRVGAK</sequence>